<comment type="caution">
    <text evidence="3">The sequence shown here is derived from an EMBL/GenBank/DDBJ whole genome shotgun (WGS) entry which is preliminary data.</text>
</comment>
<feature type="transmembrane region" description="Helical" evidence="2">
    <location>
        <begin position="38"/>
        <end position="60"/>
    </location>
</feature>
<keyword evidence="2" id="KW-0472">Membrane</keyword>
<evidence type="ECO:0000256" key="1">
    <source>
        <dbReference type="SAM" id="MobiDB-lite"/>
    </source>
</evidence>
<protein>
    <submittedName>
        <fullName evidence="3">Uncharacterized protein</fullName>
    </submittedName>
</protein>
<organism evidence="3 4">
    <name type="scientific">Hyaloperonospora brassicae</name>
    <name type="common">Brassica downy mildew</name>
    <name type="synonym">Peronospora brassicae</name>
    <dbReference type="NCBI Taxonomy" id="162125"/>
    <lineage>
        <taxon>Eukaryota</taxon>
        <taxon>Sar</taxon>
        <taxon>Stramenopiles</taxon>
        <taxon>Oomycota</taxon>
        <taxon>Peronosporomycetes</taxon>
        <taxon>Peronosporales</taxon>
        <taxon>Peronosporaceae</taxon>
        <taxon>Hyaloperonospora</taxon>
    </lineage>
</organism>
<keyword evidence="4" id="KW-1185">Reference proteome</keyword>
<feature type="region of interest" description="Disordered" evidence="1">
    <location>
        <begin position="912"/>
        <end position="951"/>
    </location>
</feature>
<sequence>MASTRASVLIALGTNAVLFLGASRLLPNDSSSSSSASTSTSVPLIVFSLLSALVSVVAIVTPRRLCNAVIQTRRDRRVRDVQSLSRSATSAARAELANAMDDQWFDAKRPSGGRKSRFALDQIELAKQRVSIRSHVSTNSLYEQVKGTLKDHDFGRDHTSSDSSGIYLMNPATGCFLRVTPQRKLAFTSKPSPACQFQVVQSPTAQSLWSFCAVNTQRFIGQNIMQRLVAASKKVHAWETFQVLQRPDEPPASDKCSPPVYLLLGAARFGKGMWVADKTSTFSRFSQSKGAQLSKRASKSGECREDDPQSNRATTGSQRGILLSKQFDHAVGFVYSSDLAALLALAARAGPRPIVAIESESSSRTFSYRAPTSPRSVETLLQAKDGTFHVPMLARWDRGEVRLPWLDAAVPSIDIWGSERPRLFLETSEDRMSEIMTATIPGSTVSDFLEFVAPRPIRLKCNMDRSSLMKSGSLDAVVATAVLNGSGRGESKESCDLLCDWHAHPRYGMIRALGYRADASAVSNVHRPGTGNGKDATKSATPSNVKAAIVEQYHSCTVDNDYDLKDGNDEHVPHKAVLQTKMYTRGIPYSNCFSIEVLMEVEDVSLNEDDLTRRARTVSDASTSCLPGKECTSGLRIRWRAGVVFSRRITLKAQIERGALNGVQSSCTSILKVLQKKSTKQRFASAAVRQSSLVSTDVFSKAKCADSASTLASSSNSCSSVTLSTREKRYAEQNLVLLPQAFALEAIKGLISAIADTNLLSDKLSTLPAQLPWRPYIRGPSSVRPTPLHVLATTVTAIPFFESKPKEFVQVLEEDMGEKVTAALFFEALLSDALSYFRFAHADSGTMEVDISAWRAIVPPGQPYKRTNGYIRKQVFQMPLSEIPGVEVAHVEDFQYYALVKARNKDLKALAESRGNSNRSGDKHDSYIGSAEGIQGSGRRNSKYSPIQTDDAKTGGEAKYLSLRKERLEFGMKLFVPALPGGSQFSIEVLVVVEPASDDSFDSSLRVFFATPSQNGHLQSREHSGVNRCMVDGISQGLRHIWQHIAQTMIDVCKTDDDFNDRPYQDESCGYSAQGWTEHEMHLLQRLRANVDLPTHDELASRLIVAIAASFGQAMDRNGHTVQSVE</sequence>
<feature type="compositionally biased region" description="Basic and acidic residues" evidence="1">
    <location>
        <begin position="299"/>
        <end position="309"/>
    </location>
</feature>
<keyword evidence="2" id="KW-1133">Transmembrane helix</keyword>
<evidence type="ECO:0000313" key="4">
    <source>
        <dbReference type="Proteomes" id="UP001162031"/>
    </source>
</evidence>
<keyword evidence="2" id="KW-0812">Transmembrane</keyword>
<dbReference type="EMBL" id="CANTFL010000362">
    <property type="protein sequence ID" value="CAI5721155.1"/>
    <property type="molecule type" value="Genomic_DNA"/>
</dbReference>
<name>A0AAV0TK76_HYABA</name>
<evidence type="ECO:0000256" key="2">
    <source>
        <dbReference type="SAM" id="Phobius"/>
    </source>
</evidence>
<feature type="transmembrane region" description="Helical" evidence="2">
    <location>
        <begin position="6"/>
        <end position="26"/>
    </location>
</feature>
<dbReference type="Proteomes" id="UP001162031">
    <property type="component" value="Unassembled WGS sequence"/>
</dbReference>
<reference evidence="3" key="1">
    <citation type="submission" date="2022-12" db="EMBL/GenBank/DDBJ databases">
        <authorList>
            <person name="Webb A."/>
        </authorList>
    </citation>
    <scope>NUCLEOTIDE SEQUENCE</scope>
    <source>
        <strain evidence="3">Hp1</strain>
    </source>
</reference>
<evidence type="ECO:0000313" key="3">
    <source>
        <dbReference type="EMBL" id="CAI5721155.1"/>
    </source>
</evidence>
<gene>
    <name evidence="3" type="ORF">HBR001_LOCUS2565</name>
</gene>
<accession>A0AAV0TK76</accession>
<dbReference type="AlphaFoldDB" id="A0AAV0TK76"/>
<proteinExistence type="predicted"/>
<feature type="region of interest" description="Disordered" evidence="1">
    <location>
        <begin position="291"/>
        <end position="317"/>
    </location>
</feature>